<dbReference type="Gene3D" id="3.90.1150.10">
    <property type="entry name" value="Aspartate Aminotransferase, domain 1"/>
    <property type="match status" value="1"/>
</dbReference>
<dbReference type="InterPro" id="IPR015424">
    <property type="entry name" value="PyrdxlP-dep_Trfase"/>
</dbReference>
<dbReference type="GO" id="GO:0005829">
    <property type="term" value="C:cytosol"/>
    <property type="evidence" value="ECO:0007669"/>
    <property type="project" value="TreeGrafter"/>
</dbReference>
<dbReference type="EMBL" id="RKHG01000001">
    <property type="protein sequence ID" value="ROR54360.1"/>
    <property type="molecule type" value="Genomic_DNA"/>
</dbReference>
<comment type="caution">
    <text evidence="9">The sequence shown here is derived from an EMBL/GenBank/DDBJ whole genome shotgun (WGS) entry which is preliminary data.</text>
</comment>
<protein>
    <recommendedName>
        <fullName evidence="7">Aminotransferase</fullName>
        <ecNumber evidence="7">2.6.1.-</ecNumber>
    </recommendedName>
</protein>
<dbReference type="GO" id="GO:0004838">
    <property type="term" value="F:L-tyrosine-2-oxoglutarate transaminase activity"/>
    <property type="evidence" value="ECO:0007669"/>
    <property type="project" value="TreeGrafter"/>
</dbReference>
<organism evidence="9 10">
    <name type="scientific">Luteococcus japonicus</name>
    <dbReference type="NCBI Taxonomy" id="33984"/>
    <lineage>
        <taxon>Bacteria</taxon>
        <taxon>Bacillati</taxon>
        <taxon>Actinomycetota</taxon>
        <taxon>Actinomycetes</taxon>
        <taxon>Propionibacteriales</taxon>
        <taxon>Propionibacteriaceae</taxon>
        <taxon>Luteococcus</taxon>
    </lineage>
</organism>
<keyword evidence="5 7" id="KW-0808">Transferase</keyword>
<comment type="subunit">
    <text evidence="3">Homodimer.</text>
</comment>
<dbReference type="PANTHER" id="PTHR11879">
    <property type="entry name" value="ASPARTATE AMINOTRANSFERASE"/>
    <property type="match status" value="1"/>
</dbReference>
<dbReference type="InterPro" id="IPR000796">
    <property type="entry name" value="Asp_trans"/>
</dbReference>
<dbReference type="InterPro" id="IPR015422">
    <property type="entry name" value="PyrdxlP-dep_Trfase_small"/>
</dbReference>
<sequence>MATFDDVEFYPGDPIFGLTDMFNADDREQKVNLGVGIYLDEMGRLPLPQAVGVAEKRLAEQGASHNYIPMGGLPSFIPADQELVFGADAAVVAEGRIATVQTLGGSGALKEAADFLHVLMDANVVALSDPSWANHAAIFGGAGYDVVRYRYYDAANRRVDVDGMLEDLAALQPGAVVVLHACCHNPTGYDLDAEQWVRVTEAVEQAGAIAFLDMAYQGFSRGLDEDRVAVDTFVASGQRFFVGNSFSKNFGLYGERIGGLSLVCRDADEARRVSSQLCKVVRANYSCPPAHGAQIVTTVLADAELRASWEAELAAMRDRIRAVREALTAGLHEAGVTDMDFVLDQNGMFSYSGLSAEQMQRLRTEHGVYGTDEGRICVAGLNEDNVGYVAKAIAAVVSR</sequence>
<dbReference type="SUPFAM" id="SSF53383">
    <property type="entry name" value="PLP-dependent transferases"/>
    <property type="match status" value="1"/>
</dbReference>
<dbReference type="PANTHER" id="PTHR11879:SF37">
    <property type="entry name" value="AROMATIC-AMINO-ACID AMINOTRANSFERASE"/>
    <property type="match status" value="1"/>
</dbReference>
<evidence type="ECO:0000256" key="7">
    <source>
        <dbReference type="RuleBase" id="RU000481"/>
    </source>
</evidence>
<evidence type="ECO:0000256" key="6">
    <source>
        <dbReference type="ARBA" id="ARBA00022898"/>
    </source>
</evidence>
<evidence type="ECO:0000313" key="10">
    <source>
        <dbReference type="Proteomes" id="UP000275749"/>
    </source>
</evidence>
<evidence type="ECO:0000256" key="2">
    <source>
        <dbReference type="ARBA" id="ARBA00007441"/>
    </source>
</evidence>
<dbReference type="AlphaFoldDB" id="A0A3N1ZU22"/>
<dbReference type="Proteomes" id="UP000275749">
    <property type="component" value="Unassembled WGS sequence"/>
</dbReference>
<gene>
    <name evidence="9" type="ORF">EDD41_1563</name>
</gene>
<feature type="domain" description="Aminotransferase class I/classII large" evidence="8">
    <location>
        <begin position="29"/>
        <end position="393"/>
    </location>
</feature>
<dbReference type="EC" id="2.6.1.-" evidence="7"/>
<dbReference type="InterPro" id="IPR015421">
    <property type="entry name" value="PyrdxlP-dep_Trfase_major"/>
</dbReference>
<dbReference type="PROSITE" id="PS00105">
    <property type="entry name" value="AA_TRANSFER_CLASS_1"/>
    <property type="match status" value="1"/>
</dbReference>
<dbReference type="CDD" id="cd00609">
    <property type="entry name" value="AAT_like"/>
    <property type="match status" value="1"/>
</dbReference>
<reference evidence="9 10" key="1">
    <citation type="submission" date="2018-11" db="EMBL/GenBank/DDBJ databases">
        <title>Sequencing the genomes of 1000 actinobacteria strains.</title>
        <authorList>
            <person name="Klenk H.-P."/>
        </authorList>
    </citation>
    <scope>NUCLEOTIDE SEQUENCE [LARGE SCALE GENOMIC DNA]</scope>
    <source>
        <strain evidence="9 10">DSM 10546</strain>
    </source>
</reference>
<comment type="similarity">
    <text evidence="2 7">Belongs to the class-I pyridoxal-phosphate-dependent aminotransferase family.</text>
</comment>
<dbReference type="InterPro" id="IPR004839">
    <property type="entry name" value="Aminotransferase_I/II_large"/>
</dbReference>
<evidence type="ECO:0000259" key="8">
    <source>
        <dbReference type="Pfam" id="PF00155"/>
    </source>
</evidence>
<dbReference type="GO" id="GO:0042802">
    <property type="term" value="F:identical protein binding"/>
    <property type="evidence" value="ECO:0007669"/>
    <property type="project" value="TreeGrafter"/>
</dbReference>
<evidence type="ECO:0000256" key="3">
    <source>
        <dbReference type="ARBA" id="ARBA00011738"/>
    </source>
</evidence>
<dbReference type="NCBIfam" id="NF006719">
    <property type="entry name" value="PRK09257.1"/>
    <property type="match status" value="1"/>
</dbReference>
<dbReference type="GO" id="GO:0030170">
    <property type="term" value="F:pyridoxal phosphate binding"/>
    <property type="evidence" value="ECO:0007669"/>
    <property type="project" value="InterPro"/>
</dbReference>
<dbReference type="PRINTS" id="PR00799">
    <property type="entry name" value="TRANSAMINASE"/>
</dbReference>
<dbReference type="GO" id="GO:0033585">
    <property type="term" value="P:L-phenylalanine biosynthetic process from chorismate via phenylpyruvate"/>
    <property type="evidence" value="ECO:0007669"/>
    <property type="project" value="TreeGrafter"/>
</dbReference>
<dbReference type="RefSeq" id="WP_123575492.1">
    <property type="nucleotide sequence ID" value="NZ_RKHG01000001.1"/>
</dbReference>
<accession>A0A3N1ZU22</accession>
<dbReference type="InterPro" id="IPR004838">
    <property type="entry name" value="NHTrfase_class1_PyrdxlP-BS"/>
</dbReference>
<proteinExistence type="inferred from homology"/>
<comment type="cofactor">
    <cofactor evidence="1 7">
        <name>pyridoxal 5'-phosphate</name>
        <dbReference type="ChEBI" id="CHEBI:597326"/>
    </cofactor>
</comment>
<evidence type="ECO:0000313" key="9">
    <source>
        <dbReference type="EMBL" id="ROR54360.1"/>
    </source>
</evidence>
<evidence type="ECO:0000256" key="5">
    <source>
        <dbReference type="ARBA" id="ARBA00022679"/>
    </source>
</evidence>
<dbReference type="Gene3D" id="3.40.640.10">
    <property type="entry name" value="Type I PLP-dependent aspartate aminotransferase-like (Major domain)"/>
    <property type="match status" value="1"/>
</dbReference>
<evidence type="ECO:0000256" key="4">
    <source>
        <dbReference type="ARBA" id="ARBA00022576"/>
    </source>
</evidence>
<dbReference type="FunFam" id="3.40.640.10:FF:000066">
    <property type="entry name" value="Aspartate aminotransferase"/>
    <property type="match status" value="1"/>
</dbReference>
<name>A0A3N1ZU22_9ACTN</name>
<evidence type="ECO:0000256" key="1">
    <source>
        <dbReference type="ARBA" id="ARBA00001933"/>
    </source>
</evidence>
<keyword evidence="4 7" id="KW-0032">Aminotransferase</keyword>
<dbReference type="Pfam" id="PF00155">
    <property type="entry name" value="Aminotran_1_2"/>
    <property type="match status" value="1"/>
</dbReference>
<dbReference type="FunFam" id="3.90.1150.10:FF:000001">
    <property type="entry name" value="Aspartate aminotransferase"/>
    <property type="match status" value="1"/>
</dbReference>
<keyword evidence="6" id="KW-0663">Pyridoxal phosphate</keyword>